<protein>
    <submittedName>
        <fullName evidence="1">Uncharacterized protein</fullName>
    </submittedName>
</protein>
<comment type="caution">
    <text evidence="1">The sequence shown here is derived from an EMBL/GenBank/DDBJ whole genome shotgun (WGS) entry which is preliminary data.</text>
</comment>
<sequence>MKALLTHLEEQVKELVPDIVVGLASYWQCDDLRDINNDLRPSSRESLLTDWLNCLIGIENRGRYQKRVQKRDLGVGIHSKSMRASPRAKASTEIYSDISGCSDSKGARADMTTDHVVRKLARVGEKKKDKRDRNACREGRVLKGFFHPISTVIAEEFRCVAATPATFPVQPAYSHPTPGIYHVRFREADNSLATWKKSGSTFATYPPTRCVATLEGPVLGFRGDERAEPEFLSVKTGVARLE</sequence>
<dbReference type="Proteomes" id="UP000299102">
    <property type="component" value="Unassembled WGS sequence"/>
</dbReference>
<accession>A0A4C1SH24</accession>
<name>A0A4C1SH24_EUMVA</name>
<gene>
    <name evidence="1" type="ORF">EVAR_969_1</name>
</gene>
<reference evidence="1 2" key="1">
    <citation type="journal article" date="2019" name="Commun. Biol.">
        <title>The bagworm genome reveals a unique fibroin gene that provides high tensile strength.</title>
        <authorList>
            <person name="Kono N."/>
            <person name="Nakamura H."/>
            <person name="Ohtoshi R."/>
            <person name="Tomita M."/>
            <person name="Numata K."/>
            <person name="Arakawa K."/>
        </authorList>
    </citation>
    <scope>NUCLEOTIDE SEQUENCE [LARGE SCALE GENOMIC DNA]</scope>
</reference>
<evidence type="ECO:0000313" key="1">
    <source>
        <dbReference type="EMBL" id="GBP00411.1"/>
    </source>
</evidence>
<organism evidence="1 2">
    <name type="scientific">Eumeta variegata</name>
    <name type="common">Bagworm moth</name>
    <name type="synonym">Eumeta japonica</name>
    <dbReference type="NCBI Taxonomy" id="151549"/>
    <lineage>
        <taxon>Eukaryota</taxon>
        <taxon>Metazoa</taxon>
        <taxon>Ecdysozoa</taxon>
        <taxon>Arthropoda</taxon>
        <taxon>Hexapoda</taxon>
        <taxon>Insecta</taxon>
        <taxon>Pterygota</taxon>
        <taxon>Neoptera</taxon>
        <taxon>Endopterygota</taxon>
        <taxon>Lepidoptera</taxon>
        <taxon>Glossata</taxon>
        <taxon>Ditrysia</taxon>
        <taxon>Tineoidea</taxon>
        <taxon>Psychidae</taxon>
        <taxon>Oiketicinae</taxon>
        <taxon>Eumeta</taxon>
    </lineage>
</organism>
<keyword evidence="2" id="KW-1185">Reference proteome</keyword>
<dbReference type="EMBL" id="BGZK01000005">
    <property type="protein sequence ID" value="GBP00411.1"/>
    <property type="molecule type" value="Genomic_DNA"/>
</dbReference>
<dbReference type="AlphaFoldDB" id="A0A4C1SH24"/>
<proteinExistence type="predicted"/>
<evidence type="ECO:0000313" key="2">
    <source>
        <dbReference type="Proteomes" id="UP000299102"/>
    </source>
</evidence>